<dbReference type="PANTHER" id="PTHR30055:SF234">
    <property type="entry name" value="HTH-TYPE TRANSCRIPTIONAL REGULATOR BETI"/>
    <property type="match status" value="1"/>
</dbReference>
<dbReference type="EMBL" id="RBZM01000008">
    <property type="protein sequence ID" value="RKP49953.1"/>
    <property type="molecule type" value="Genomic_DNA"/>
</dbReference>
<dbReference type="GO" id="GO:0000976">
    <property type="term" value="F:transcription cis-regulatory region binding"/>
    <property type="evidence" value="ECO:0007669"/>
    <property type="project" value="TreeGrafter"/>
</dbReference>
<dbReference type="InterPro" id="IPR001647">
    <property type="entry name" value="HTH_TetR"/>
</dbReference>
<protein>
    <submittedName>
        <fullName evidence="7">TetR/AcrR family transcriptional regulator</fullName>
    </submittedName>
</protein>
<dbReference type="AlphaFoldDB" id="A0A494XQZ7"/>
<organism evidence="7 8">
    <name type="scientific">Cohnella endophytica</name>
    <dbReference type="NCBI Taxonomy" id="2419778"/>
    <lineage>
        <taxon>Bacteria</taxon>
        <taxon>Bacillati</taxon>
        <taxon>Bacillota</taxon>
        <taxon>Bacilli</taxon>
        <taxon>Bacillales</taxon>
        <taxon>Paenibacillaceae</taxon>
        <taxon>Cohnella</taxon>
    </lineage>
</organism>
<keyword evidence="1" id="KW-0678">Repressor</keyword>
<dbReference type="Gene3D" id="1.10.357.10">
    <property type="entry name" value="Tetracycline Repressor, domain 2"/>
    <property type="match status" value="1"/>
</dbReference>
<dbReference type="InterPro" id="IPR023772">
    <property type="entry name" value="DNA-bd_HTH_TetR-type_CS"/>
</dbReference>
<keyword evidence="4" id="KW-0804">Transcription</keyword>
<evidence type="ECO:0000256" key="5">
    <source>
        <dbReference type="PROSITE-ProRule" id="PRU00335"/>
    </source>
</evidence>
<evidence type="ECO:0000256" key="2">
    <source>
        <dbReference type="ARBA" id="ARBA00023015"/>
    </source>
</evidence>
<feature type="DNA-binding region" description="H-T-H motif" evidence="5">
    <location>
        <begin position="34"/>
        <end position="53"/>
    </location>
</feature>
<comment type="caution">
    <text evidence="7">The sequence shown here is derived from an EMBL/GenBank/DDBJ whole genome shotgun (WGS) entry which is preliminary data.</text>
</comment>
<dbReference type="PROSITE" id="PS01081">
    <property type="entry name" value="HTH_TETR_1"/>
    <property type="match status" value="1"/>
</dbReference>
<sequence>MSPKVSQAYKEGKRAAILEGALHCFTEKGFQATTVDDIVRHLGISKGAIYSYFSSKEEMYIEMAEDKMGAMVDSLSEQFKSMPSAKERILYLFGRFRGQSLGELRQWLSFHLEFMLYAARQPRLTERWTQYAGKAIAFVQRIIETGMQTGELRADLDAAQASRLFWSVRDGLALQYLLAGADTEYGQAIDESEKMVFRYILGGDGS</sequence>
<dbReference type="InterPro" id="IPR039538">
    <property type="entry name" value="BetI_C"/>
</dbReference>
<dbReference type="InterPro" id="IPR050109">
    <property type="entry name" value="HTH-type_TetR-like_transc_reg"/>
</dbReference>
<dbReference type="InterPro" id="IPR009057">
    <property type="entry name" value="Homeodomain-like_sf"/>
</dbReference>
<dbReference type="GO" id="GO:0003700">
    <property type="term" value="F:DNA-binding transcription factor activity"/>
    <property type="evidence" value="ECO:0007669"/>
    <property type="project" value="TreeGrafter"/>
</dbReference>
<dbReference type="Proteomes" id="UP000282076">
    <property type="component" value="Unassembled WGS sequence"/>
</dbReference>
<dbReference type="Pfam" id="PF13977">
    <property type="entry name" value="TetR_C_6"/>
    <property type="match status" value="1"/>
</dbReference>
<dbReference type="OrthoDB" id="9814703at2"/>
<dbReference type="Gene3D" id="1.10.10.60">
    <property type="entry name" value="Homeodomain-like"/>
    <property type="match status" value="1"/>
</dbReference>
<dbReference type="SUPFAM" id="SSF46689">
    <property type="entry name" value="Homeodomain-like"/>
    <property type="match status" value="1"/>
</dbReference>
<evidence type="ECO:0000313" key="7">
    <source>
        <dbReference type="EMBL" id="RKP49953.1"/>
    </source>
</evidence>
<dbReference type="PRINTS" id="PR00455">
    <property type="entry name" value="HTHTETR"/>
</dbReference>
<keyword evidence="2" id="KW-0805">Transcription regulation</keyword>
<name>A0A494XQZ7_9BACL</name>
<dbReference type="PANTHER" id="PTHR30055">
    <property type="entry name" value="HTH-TYPE TRANSCRIPTIONAL REGULATOR RUTR"/>
    <property type="match status" value="1"/>
</dbReference>
<feature type="domain" description="HTH tetR-type" evidence="6">
    <location>
        <begin position="11"/>
        <end position="71"/>
    </location>
</feature>
<gene>
    <name evidence="7" type="ORF">D7Z26_19205</name>
</gene>
<dbReference type="InterPro" id="IPR036271">
    <property type="entry name" value="Tet_transcr_reg_TetR-rel_C_sf"/>
</dbReference>
<dbReference type="FunFam" id="1.10.10.60:FF:000141">
    <property type="entry name" value="TetR family transcriptional regulator"/>
    <property type="match status" value="1"/>
</dbReference>
<dbReference type="Pfam" id="PF00440">
    <property type="entry name" value="TetR_N"/>
    <property type="match status" value="1"/>
</dbReference>
<evidence type="ECO:0000256" key="4">
    <source>
        <dbReference type="ARBA" id="ARBA00023163"/>
    </source>
</evidence>
<dbReference type="PROSITE" id="PS50977">
    <property type="entry name" value="HTH_TETR_2"/>
    <property type="match status" value="1"/>
</dbReference>
<proteinExistence type="predicted"/>
<reference evidence="7 8" key="1">
    <citation type="submission" date="2018-10" db="EMBL/GenBank/DDBJ databases">
        <title>Cohnella sp. M2MS4P-1, whole genome shotgun sequence.</title>
        <authorList>
            <person name="Tuo L."/>
        </authorList>
    </citation>
    <scope>NUCLEOTIDE SEQUENCE [LARGE SCALE GENOMIC DNA]</scope>
    <source>
        <strain evidence="7 8">M2MS4P-1</strain>
    </source>
</reference>
<evidence type="ECO:0000256" key="3">
    <source>
        <dbReference type="ARBA" id="ARBA00023125"/>
    </source>
</evidence>
<keyword evidence="3 5" id="KW-0238">DNA-binding</keyword>
<accession>A0A494XQZ7</accession>
<keyword evidence="8" id="KW-1185">Reference proteome</keyword>
<dbReference type="SUPFAM" id="SSF48498">
    <property type="entry name" value="Tetracyclin repressor-like, C-terminal domain"/>
    <property type="match status" value="1"/>
</dbReference>
<dbReference type="GO" id="GO:0045892">
    <property type="term" value="P:negative regulation of DNA-templated transcription"/>
    <property type="evidence" value="ECO:0007669"/>
    <property type="project" value="UniProtKB-ARBA"/>
</dbReference>
<evidence type="ECO:0000256" key="1">
    <source>
        <dbReference type="ARBA" id="ARBA00022491"/>
    </source>
</evidence>
<dbReference type="RefSeq" id="WP_120978636.1">
    <property type="nucleotide sequence ID" value="NZ_RBZM01000008.1"/>
</dbReference>
<evidence type="ECO:0000259" key="6">
    <source>
        <dbReference type="PROSITE" id="PS50977"/>
    </source>
</evidence>
<evidence type="ECO:0000313" key="8">
    <source>
        <dbReference type="Proteomes" id="UP000282076"/>
    </source>
</evidence>